<sequence>MSRLQGHRDSIPAIQQVIRRRLSGPLLLPPLWRRHSCQDQHQRVSGVNGIPLDRLQEIYSQALASHDELRSVRHFSLLLFFPFFLISFKSMTINKSSFFCIFLFRKKEEKLFICYTI</sequence>
<keyword evidence="2" id="KW-1185">Reference proteome</keyword>
<dbReference type="EMBL" id="JAHRIQ010082884">
    <property type="protein sequence ID" value="MEQ2248363.1"/>
    <property type="molecule type" value="Genomic_DNA"/>
</dbReference>
<accession>A0ABV0UWE8</accession>
<protein>
    <submittedName>
        <fullName evidence="1">Uncharacterized protein</fullName>
    </submittedName>
</protein>
<reference evidence="1 2" key="1">
    <citation type="submission" date="2021-06" db="EMBL/GenBank/DDBJ databases">
        <authorList>
            <person name="Palmer J.M."/>
        </authorList>
    </citation>
    <scope>NUCLEOTIDE SEQUENCE [LARGE SCALE GENOMIC DNA]</scope>
    <source>
        <strain evidence="2">if_2019</strain>
        <tissue evidence="1">Muscle</tissue>
    </source>
</reference>
<comment type="caution">
    <text evidence="1">The sequence shown here is derived from an EMBL/GenBank/DDBJ whole genome shotgun (WGS) entry which is preliminary data.</text>
</comment>
<dbReference type="Proteomes" id="UP001482620">
    <property type="component" value="Unassembled WGS sequence"/>
</dbReference>
<name>A0ABV0UWE8_9TELE</name>
<organism evidence="1 2">
    <name type="scientific">Ilyodon furcidens</name>
    <name type="common">goldbreast splitfin</name>
    <dbReference type="NCBI Taxonomy" id="33524"/>
    <lineage>
        <taxon>Eukaryota</taxon>
        <taxon>Metazoa</taxon>
        <taxon>Chordata</taxon>
        <taxon>Craniata</taxon>
        <taxon>Vertebrata</taxon>
        <taxon>Euteleostomi</taxon>
        <taxon>Actinopterygii</taxon>
        <taxon>Neopterygii</taxon>
        <taxon>Teleostei</taxon>
        <taxon>Neoteleostei</taxon>
        <taxon>Acanthomorphata</taxon>
        <taxon>Ovalentaria</taxon>
        <taxon>Atherinomorphae</taxon>
        <taxon>Cyprinodontiformes</taxon>
        <taxon>Goodeidae</taxon>
        <taxon>Ilyodon</taxon>
    </lineage>
</organism>
<evidence type="ECO:0000313" key="1">
    <source>
        <dbReference type="EMBL" id="MEQ2248363.1"/>
    </source>
</evidence>
<gene>
    <name evidence="1" type="ORF">ILYODFUR_018408</name>
</gene>
<evidence type="ECO:0000313" key="2">
    <source>
        <dbReference type="Proteomes" id="UP001482620"/>
    </source>
</evidence>
<proteinExistence type="predicted"/>